<dbReference type="EMBL" id="BPLQ01012987">
    <property type="protein sequence ID" value="GIY69035.1"/>
    <property type="molecule type" value="Genomic_DNA"/>
</dbReference>
<evidence type="ECO:0000313" key="2">
    <source>
        <dbReference type="EMBL" id="GIY69035.1"/>
    </source>
</evidence>
<keyword evidence="1" id="KW-1133">Transmembrane helix</keyword>
<organism evidence="2 3">
    <name type="scientific">Caerostris darwini</name>
    <dbReference type="NCBI Taxonomy" id="1538125"/>
    <lineage>
        <taxon>Eukaryota</taxon>
        <taxon>Metazoa</taxon>
        <taxon>Ecdysozoa</taxon>
        <taxon>Arthropoda</taxon>
        <taxon>Chelicerata</taxon>
        <taxon>Arachnida</taxon>
        <taxon>Araneae</taxon>
        <taxon>Araneomorphae</taxon>
        <taxon>Entelegynae</taxon>
        <taxon>Araneoidea</taxon>
        <taxon>Araneidae</taxon>
        <taxon>Caerostris</taxon>
    </lineage>
</organism>
<dbReference type="AlphaFoldDB" id="A0AAV4VGF8"/>
<feature type="transmembrane region" description="Helical" evidence="1">
    <location>
        <begin position="40"/>
        <end position="60"/>
    </location>
</feature>
<comment type="caution">
    <text evidence="2">The sequence shown here is derived from an EMBL/GenBank/DDBJ whole genome shotgun (WGS) entry which is preliminary data.</text>
</comment>
<protein>
    <submittedName>
        <fullName evidence="2">Uncharacterized protein</fullName>
    </submittedName>
</protein>
<keyword evidence="3" id="KW-1185">Reference proteome</keyword>
<keyword evidence="1" id="KW-0472">Membrane</keyword>
<dbReference type="Proteomes" id="UP001054837">
    <property type="component" value="Unassembled WGS sequence"/>
</dbReference>
<gene>
    <name evidence="2" type="ORF">CDAR_209141</name>
</gene>
<name>A0AAV4VGF8_9ARAC</name>
<accession>A0AAV4VGF8</accession>
<evidence type="ECO:0000313" key="3">
    <source>
        <dbReference type="Proteomes" id="UP001054837"/>
    </source>
</evidence>
<proteinExistence type="predicted"/>
<keyword evidence="1" id="KW-0812">Transmembrane</keyword>
<evidence type="ECO:0000256" key="1">
    <source>
        <dbReference type="SAM" id="Phobius"/>
    </source>
</evidence>
<reference evidence="2 3" key="1">
    <citation type="submission" date="2021-06" db="EMBL/GenBank/DDBJ databases">
        <title>Caerostris darwini draft genome.</title>
        <authorList>
            <person name="Kono N."/>
            <person name="Arakawa K."/>
        </authorList>
    </citation>
    <scope>NUCLEOTIDE SEQUENCE [LARGE SCALE GENOMIC DNA]</scope>
</reference>
<sequence>MNCFLYGDHGEPKSCRYSTKCAPLSPKRFKMSPKCNTSRLIAVICVLVMNALIALKAVYISPKKAGNDVLCGCTSRKAIFTESTSFSPEIRISFFLHGNI</sequence>